<accession>A0ABV7R8P1</accession>
<keyword evidence="3" id="KW-1185">Reference proteome</keyword>
<proteinExistence type="predicted"/>
<gene>
    <name evidence="2" type="ORF">ACFOMH_16535</name>
</gene>
<comment type="caution">
    <text evidence="2">The sequence shown here is derived from an EMBL/GenBank/DDBJ whole genome shotgun (WGS) entry which is preliminary data.</text>
</comment>
<evidence type="ECO:0000313" key="2">
    <source>
        <dbReference type="EMBL" id="MFC3529784.1"/>
    </source>
</evidence>
<name>A0ABV7R8P1_9RHOB</name>
<sequence>MIVPINDDPWAVPERSNGPSKDALAALPFMQIEELGSVAPLDAQICVTSKLSVPPFLRPAIFGQVDADKNLATYAILDAARIPNLPEILAQGTARHECLFKGAAYDDWGHVAPWLVALDESDVLTRRLFTRGQAAWHLWDNQAGIFLRSALDLISLQRHFRKFTRAVDRQGRWHYLRFYDPAYLTDYVSSLGSEKFLRFTAGIDSMIVARPGRSAVIRICSNA</sequence>
<evidence type="ECO:0000313" key="3">
    <source>
        <dbReference type="Proteomes" id="UP001595721"/>
    </source>
</evidence>
<dbReference type="InterPro" id="IPR025391">
    <property type="entry name" value="DUF4123"/>
</dbReference>
<dbReference type="RefSeq" id="WP_377745867.1">
    <property type="nucleotide sequence ID" value="NZ_JBHRXJ010000014.1"/>
</dbReference>
<dbReference type="Pfam" id="PF13503">
    <property type="entry name" value="DUF4123"/>
    <property type="match status" value="1"/>
</dbReference>
<evidence type="ECO:0000259" key="1">
    <source>
        <dbReference type="Pfam" id="PF13503"/>
    </source>
</evidence>
<dbReference type="Proteomes" id="UP001595721">
    <property type="component" value="Unassembled WGS sequence"/>
</dbReference>
<organism evidence="2 3">
    <name type="scientific">Paracoccus mangrovi</name>
    <dbReference type="NCBI Taxonomy" id="1715645"/>
    <lineage>
        <taxon>Bacteria</taxon>
        <taxon>Pseudomonadati</taxon>
        <taxon>Pseudomonadota</taxon>
        <taxon>Alphaproteobacteria</taxon>
        <taxon>Rhodobacterales</taxon>
        <taxon>Paracoccaceae</taxon>
        <taxon>Paracoccus</taxon>
    </lineage>
</organism>
<protein>
    <submittedName>
        <fullName evidence="2">DUF4123 domain-containing protein</fullName>
    </submittedName>
</protein>
<feature type="domain" description="DUF4123" evidence="1">
    <location>
        <begin position="74"/>
        <end position="194"/>
    </location>
</feature>
<reference evidence="3" key="1">
    <citation type="journal article" date="2019" name="Int. J. Syst. Evol. Microbiol.">
        <title>The Global Catalogue of Microorganisms (GCM) 10K type strain sequencing project: providing services to taxonomists for standard genome sequencing and annotation.</title>
        <authorList>
            <consortium name="The Broad Institute Genomics Platform"/>
            <consortium name="The Broad Institute Genome Sequencing Center for Infectious Disease"/>
            <person name="Wu L."/>
            <person name="Ma J."/>
        </authorList>
    </citation>
    <scope>NUCLEOTIDE SEQUENCE [LARGE SCALE GENOMIC DNA]</scope>
    <source>
        <strain evidence="3">KCTC 42899</strain>
    </source>
</reference>
<dbReference type="EMBL" id="JBHRXJ010000014">
    <property type="protein sequence ID" value="MFC3529784.1"/>
    <property type="molecule type" value="Genomic_DNA"/>
</dbReference>